<keyword evidence="9" id="KW-1185">Reference proteome</keyword>
<dbReference type="SUPFAM" id="SSF53335">
    <property type="entry name" value="S-adenosyl-L-methionine-dependent methyltransferases"/>
    <property type="match status" value="1"/>
</dbReference>
<dbReference type="GO" id="GO:0043770">
    <property type="term" value="F:demethylmenaquinone methyltransferase activity"/>
    <property type="evidence" value="ECO:0007669"/>
    <property type="project" value="UniProtKB-UniRule"/>
</dbReference>
<dbReference type="EC" id="2.1.1.201" evidence="6"/>
<comment type="function">
    <text evidence="6">Methyltransferase required for the conversion of demethylmenaquinol (DMKH2) to menaquinol (MKH2) and the conversion of 2-polyprenyl-6-methoxy-1,4-benzoquinol (DDMQH2) to 2-polyprenyl-3-methyl-6-methoxy-1,4-benzoquinol (DMQH2).</text>
</comment>
<feature type="binding site" evidence="6">
    <location>
        <position position="129"/>
    </location>
    <ligand>
        <name>S-adenosyl-L-methionine</name>
        <dbReference type="ChEBI" id="CHEBI:59789"/>
    </ligand>
</feature>
<dbReference type="InterPro" id="IPR004033">
    <property type="entry name" value="UbiE/COQ5_MeTrFase"/>
</dbReference>
<proteinExistence type="inferred from homology"/>
<dbReference type="PROSITE" id="PS01183">
    <property type="entry name" value="UBIE_1"/>
    <property type="match status" value="1"/>
</dbReference>
<reference evidence="8 9" key="1">
    <citation type="journal article" date="2011" name="J. Bacteriol.">
        <title>Complete genome sequence of Polymorphum gilvum SL003B-26A1T, a crude oil-degrading bacterium from oil-polluted saline soil.</title>
        <authorList>
            <person name="Li S.G."/>
            <person name="Tang Y.Q."/>
            <person name="Nie Y."/>
            <person name="Cai M."/>
            <person name="Wu X.L."/>
        </authorList>
    </citation>
    <scope>NUCLEOTIDE SEQUENCE [LARGE SCALE GENOMIC DNA]</scope>
    <source>
        <strain evidence="9">LMG 25793 / CGMCC 1.9160 / SL003B-26A1</strain>
    </source>
</reference>
<comment type="pathway">
    <text evidence="6">Cofactor biosynthesis; ubiquinone biosynthesis.</text>
</comment>
<comment type="catalytic activity">
    <reaction evidence="6">
        <text>a 2-methoxy-6-(all-trans-polyprenyl)benzene-1,4-diol + S-adenosyl-L-methionine = a 5-methoxy-2-methyl-3-(all-trans-polyprenyl)benzene-1,4-diol + S-adenosyl-L-homocysteine + H(+)</text>
        <dbReference type="Rhea" id="RHEA:28286"/>
        <dbReference type="Rhea" id="RHEA-COMP:10858"/>
        <dbReference type="Rhea" id="RHEA-COMP:10859"/>
        <dbReference type="ChEBI" id="CHEBI:15378"/>
        <dbReference type="ChEBI" id="CHEBI:57856"/>
        <dbReference type="ChEBI" id="CHEBI:59789"/>
        <dbReference type="ChEBI" id="CHEBI:84166"/>
        <dbReference type="ChEBI" id="CHEBI:84167"/>
        <dbReference type="EC" id="2.1.1.201"/>
    </reaction>
</comment>
<dbReference type="Pfam" id="PF01209">
    <property type="entry name" value="Ubie_methyltran"/>
    <property type="match status" value="1"/>
</dbReference>
<dbReference type="EC" id="2.1.1.163" evidence="6"/>
<keyword evidence="8" id="KW-0830">Ubiquinone</keyword>
<evidence type="ECO:0000256" key="5">
    <source>
        <dbReference type="ARBA" id="ARBA00022691"/>
    </source>
</evidence>
<name>F2IVM9_POLGS</name>
<dbReference type="AlphaFoldDB" id="F2IVM9"/>
<dbReference type="KEGG" id="pgv:SL003B_4330"/>
<dbReference type="GO" id="GO:0009234">
    <property type="term" value="P:menaquinone biosynthetic process"/>
    <property type="evidence" value="ECO:0007669"/>
    <property type="project" value="UniProtKB-UniRule"/>
</dbReference>
<evidence type="ECO:0000256" key="1">
    <source>
        <dbReference type="ARBA" id="ARBA00022428"/>
    </source>
</evidence>
<feature type="binding site" evidence="6">
    <location>
        <begin position="178"/>
        <end position="179"/>
    </location>
    <ligand>
        <name>S-adenosyl-L-methionine</name>
        <dbReference type="ChEBI" id="CHEBI:59789"/>
    </ligand>
</feature>
<feature type="binding site" evidence="6">
    <location>
        <position position="150"/>
    </location>
    <ligand>
        <name>S-adenosyl-L-methionine</name>
        <dbReference type="ChEBI" id="CHEBI:59789"/>
    </ligand>
</feature>
<dbReference type="HOGENOM" id="CLU_037990_0_1_5"/>
<dbReference type="PANTHER" id="PTHR43591">
    <property type="entry name" value="METHYLTRANSFERASE"/>
    <property type="match status" value="1"/>
</dbReference>
<dbReference type="PROSITE" id="PS01184">
    <property type="entry name" value="UBIE_2"/>
    <property type="match status" value="1"/>
</dbReference>
<dbReference type="NCBIfam" id="TIGR01934">
    <property type="entry name" value="MenG_MenH_UbiE"/>
    <property type="match status" value="1"/>
</dbReference>
<dbReference type="HAMAP" id="MF_01813">
    <property type="entry name" value="MenG_UbiE_methyltr"/>
    <property type="match status" value="1"/>
</dbReference>
<evidence type="ECO:0000256" key="2">
    <source>
        <dbReference type="ARBA" id="ARBA00022603"/>
    </source>
</evidence>
<organism evidence="8 9">
    <name type="scientific">Polymorphum gilvum (strain LMG 25793 / CGMCC 1.9160 / SL003B-26A1)</name>
    <dbReference type="NCBI Taxonomy" id="991905"/>
    <lineage>
        <taxon>Bacteria</taxon>
        <taxon>Pseudomonadati</taxon>
        <taxon>Pseudomonadota</taxon>
        <taxon>Alphaproteobacteria</taxon>
        <taxon>Rhodobacterales</taxon>
        <taxon>Paracoccaceae</taxon>
        <taxon>Polymorphum</taxon>
    </lineage>
</organism>
<comment type="caution">
    <text evidence="6">Lacks conserved residue(s) required for the propagation of feature annotation.</text>
</comment>
<evidence type="ECO:0000313" key="9">
    <source>
        <dbReference type="Proteomes" id="UP000008130"/>
    </source>
</evidence>
<comment type="pathway">
    <text evidence="6">Quinol/quinone metabolism; menaquinone biosynthesis; menaquinol from 1,4-dihydroxy-2-naphthoate: step 2/2.</text>
</comment>
<dbReference type="UniPathway" id="UPA00232"/>
<evidence type="ECO:0000256" key="3">
    <source>
        <dbReference type="ARBA" id="ARBA00022679"/>
    </source>
</evidence>
<dbReference type="UniPathway" id="UPA00079">
    <property type="reaction ID" value="UER00169"/>
</dbReference>
<keyword evidence="5 6" id="KW-0949">S-adenosyl-L-methionine</keyword>
<dbReference type="GO" id="GO:0008425">
    <property type="term" value="F:2-methoxy-6-polyprenyl-1,4-benzoquinol methyltransferase activity"/>
    <property type="evidence" value="ECO:0007669"/>
    <property type="project" value="UniProtKB-UniRule"/>
</dbReference>
<keyword evidence="3 6" id="KW-0808">Transferase</keyword>
<accession>F2IVM9</accession>
<dbReference type="CDD" id="cd02440">
    <property type="entry name" value="AdoMet_MTases"/>
    <property type="match status" value="1"/>
</dbReference>
<feature type="region of interest" description="Disordered" evidence="7">
    <location>
        <begin position="22"/>
        <end position="58"/>
    </location>
</feature>
<dbReference type="PROSITE" id="PS51608">
    <property type="entry name" value="SAM_MT_UBIE"/>
    <property type="match status" value="1"/>
</dbReference>
<dbReference type="GO" id="GO:0032259">
    <property type="term" value="P:methylation"/>
    <property type="evidence" value="ECO:0007669"/>
    <property type="project" value="UniProtKB-KW"/>
</dbReference>
<keyword evidence="2 6" id="KW-0489">Methyltransferase</keyword>
<keyword evidence="4 6" id="KW-0831">Ubiquinone biosynthesis</keyword>
<evidence type="ECO:0000313" key="8">
    <source>
        <dbReference type="EMBL" id="ADZ72747.1"/>
    </source>
</evidence>
<dbReference type="InterPro" id="IPR023576">
    <property type="entry name" value="UbiE/COQ5_MeTrFase_CS"/>
</dbReference>
<dbReference type="eggNOG" id="COG2226">
    <property type="taxonomic scope" value="Bacteria"/>
</dbReference>
<dbReference type="NCBIfam" id="NF001242">
    <property type="entry name" value="PRK00216.1-3"/>
    <property type="match status" value="1"/>
</dbReference>
<dbReference type="PANTHER" id="PTHR43591:SF24">
    <property type="entry name" value="2-METHOXY-6-POLYPRENYL-1,4-BENZOQUINOL METHYLASE, MITOCHONDRIAL"/>
    <property type="match status" value="1"/>
</dbReference>
<dbReference type="Proteomes" id="UP000008130">
    <property type="component" value="Chromosome"/>
</dbReference>
<evidence type="ECO:0000256" key="6">
    <source>
        <dbReference type="HAMAP-Rule" id="MF_01813"/>
    </source>
</evidence>
<dbReference type="STRING" id="991905.SL003B_4330"/>
<feature type="compositionally biased region" description="Basic and acidic residues" evidence="7">
    <location>
        <begin position="32"/>
        <end position="43"/>
    </location>
</feature>
<evidence type="ECO:0000256" key="4">
    <source>
        <dbReference type="ARBA" id="ARBA00022688"/>
    </source>
</evidence>
<evidence type="ECO:0000256" key="7">
    <source>
        <dbReference type="SAM" id="MobiDB-lite"/>
    </source>
</evidence>
<dbReference type="EMBL" id="CP002568">
    <property type="protein sequence ID" value="ADZ72747.1"/>
    <property type="molecule type" value="Genomic_DNA"/>
</dbReference>
<comment type="catalytic activity">
    <reaction evidence="6">
        <text>a 2-demethylmenaquinol + S-adenosyl-L-methionine = a menaquinol + S-adenosyl-L-homocysteine + H(+)</text>
        <dbReference type="Rhea" id="RHEA:42640"/>
        <dbReference type="Rhea" id="RHEA-COMP:9539"/>
        <dbReference type="Rhea" id="RHEA-COMP:9563"/>
        <dbReference type="ChEBI" id="CHEBI:15378"/>
        <dbReference type="ChEBI" id="CHEBI:18151"/>
        <dbReference type="ChEBI" id="CHEBI:55437"/>
        <dbReference type="ChEBI" id="CHEBI:57856"/>
        <dbReference type="ChEBI" id="CHEBI:59789"/>
        <dbReference type="EC" id="2.1.1.163"/>
    </reaction>
</comment>
<comment type="similarity">
    <text evidence="6">Belongs to the class I-like SAM-binding methyltransferase superfamily. MenG/UbiE family.</text>
</comment>
<protein>
    <recommendedName>
        <fullName evidence="6">Ubiquinone/menaquinone biosynthesis C-methyltransferase UbiE</fullName>
        <ecNumber evidence="6">2.1.1.163</ecNumber>
        <ecNumber evidence="6">2.1.1.201</ecNumber>
    </recommendedName>
    <alternativeName>
        <fullName evidence="6">2-methoxy-6-polyprenyl-1,4-benzoquinol methylase</fullName>
    </alternativeName>
    <alternativeName>
        <fullName evidence="6">Demethylmenaquinone methyltransferase</fullName>
    </alternativeName>
</protein>
<dbReference type="PATRIC" id="fig|991905.3.peg.4464"/>
<gene>
    <name evidence="6 8" type="primary">ubiE</name>
    <name evidence="8" type="ordered locus">SL003B_4330</name>
</gene>
<sequence>MGGVRGHHSAAPPLVLWSAATATDQDATGPRRRPDTQNFKAREASMAQRTSTRDPQDMPTSFGFATVAQGEKQALVDDVFHKVASRYDLMNDLMSGGMHRLWKDAMVSTLAPPRSAVRPWIVLDVAGGTGDIATRIVERSGGTAKAVVLDINGSMLAVGRDRAAKAGHADAIRFTQGNAETLPFPDRSFDAYTIAFGIRNVPDIPRALREAHRVLKRGGRFLCLEFSEVDVPMLDRVYDAFSFNAIPAIGQAVTGDGEPYRYLVESIRKFPNQARFAEMIREAGFERVTWRNYSGGIAALHSGWKL</sequence>
<dbReference type="GO" id="GO:0009060">
    <property type="term" value="P:aerobic respiration"/>
    <property type="evidence" value="ECO:0007669"/>
    <property type="project" value="UniProtKB-UniRule"/>
</dbReference>
<dbReference type="InterPro" id="IPR029063">
    <property type="entry name" value="SAM-dependent_MTases_sf"/>
</dbReference>
<keyword evidence="1 6" id="KW-0474">Menaquinone biosynthesis</keyword>
<dbReference type="Gene3D" id="3.40.50.150">
    <property type="entry name" value="Vaccinia Virus protein VP39"/>
    <property type="match status" value="1"/>
</dbReference>